<reference evidence="1 2" key="1">
    <citation type="journal article" date="2018" name="PLoS Genet.">
        <title>Population sequencing reveals clonal diversity and ancestral inbreeding in the grapevine cultivar Chardonnay.</title>
        <authorList>
            <person name="Roach M.J."/>
            <person name="Johnson D.L."/>
            <person name="Bohlmann J."/>
            <person name="van Vuuren H.J."/>
            <person name="Jones S.J."/>
            <person name="Pretorius I.S."/>
            <person name="Schmidt S.A."/>
            <person name="Borneman A.R."/>
        </authorList>
    </citation>
    <scope>NUCLEOTIDE SEQUENCE [LARGE SCALE GENOMIC DNA]</scope>
    <source>
        <strain evidence="2">cv. Chardonnay</strain>
        <tissue evidence="1">Leaf</tissue>
    </source>
</reference>
<accession>A0A438J7M3</accession>
<evidence type="ECO:0000313" key="1">
    <source>
        <dbReference type="EMBL" id="RVX04963.1"/>
    </source>
</evidence>
<gene>
    <name evidence="1" type="ORF">CK203_019196</name>
</gene>
<dbReference type="Proteomes" id="UP000288805">
    <property type="component" value="Unassembled WGS sequence"/>
</dbReference>
<organism evidence="1 2">
    <name type="scientific">Vitis vinifera</name>
    <name type="common">Grape</name>
    <dbReference type="NCBI Taxonomy" id="29760"/>
    <lineage>
        <taxon>Eukaryota</taxon>
        <taxon>Viridiplantae</taxon>
        <taxon>Streptophyta</taxon>
        <taxon>Embryophyta</taxon>
        <taxon>Tracheophyta</taxon>
        <taxon>Spermatophyta</taxon>
        <taxon>Magnoliopsida</taxon>
        <taxon>eudicotyledons</taxon>
        <taxon>Gunneridae</taxon>
        <taxon>Pentapetalae</taxon>
        <taxon>rosids</taxon>
        <taxon>Vitales</taxon>
        <taxon>Vitaceae</taxon>
        <taxon>Viteae</taxon>
        <taxon>Vitis</taxon>
    </lineage>
</organism>
<sequence length="82" mass="9332">MACLQPLTQNVIPMNTRRRVNWLTDKRRVLFTELYHADVPDEISLMPNFDCSFGPRITERVENGHILRVGSIGHPIELSGGT</sequence>
<evidence type="ECO:0000313" key="2">
    <source>
        <dbReference type="Proteomes" id="UP000288805"/>
    </source>
</evidence>
<proteinExistence type="predicted"/>
<comment type="caution">
    <text evidence="1">The sequence shown here is derived from an EMBL/GenBank/DDBJ whole genome shotgun (WGS) entry which is preliminary data.</text>
</comment>
<name>A0A438J7M3_VITVI</name>
<protein>
    <submittedName>
        <fullName evidence="1">Uncharacterized protein</fullName>
    </submittedName>
</protein>
<dbReference type="AlphaFoldDB" id="A0A438J7M3"/>
<dbReference type="EMBL" id="QGNW01000058">
    <property type="protein sequence ID" value="RVX04963.1"/>
    <property type="molecule type" value="Genomic_DNA"/>
</dbReference>